<evidence type="ECO:0000256" key="4">
    <source>
        <dbReference type="ARBA" id="ARBA00022679"/>
    </source>
</evidence>
<dbReference type="CDD" id="cd12194">
    <property type="entry name" value="Kcc4p_like_C"/>
    <property type="match status" value="1"/>
</dbReference>
<evidence type="ECO:0000259" key="9">
    <source>
        <dbReference type="Pfam" id="PF16797"/>
    </source>
</evidence>
<dbReference type="InterPro" id="IPR031850">
    <property type="entry name" value="Fungal_KA1_dom"/>
</dbReference>
<evidence type="ECO:0000313" key="11">
    <source>
        <dbReference type="Proteomes" id="UP001165063"/>
    </source>
</evidence>
<keyword evidence="4" id="KW-0808">Transferase</keyword>
<feature type="domain" description="Fungal kinase associated-1" evidence="9">
    <location>
        <begin position="144"/>
        <end position="292"/>
    </location>
</feature>
<dbReference type="EC" id="2.7.11.1" evidence="1"/>
<feature type="compositionally biased region" description="Low complexity" evidence="8">
    <location>
        <begin position="96"/>
        <end position="111"/>
    </location>
</feature>
<comment type="catalytic activity">
    <reaction evidence="6">
        <text>L-threonyl-[protein] + ATP = O-phospho-L-threonyl-[protein] + ADP + H(+)</text>
        <dbReference type="Rhea" id="RHEA:46608"/>
        <dbReference type="Rhea" id="RHEA-COMP:11060"/>
        <dbReference type="Rhea" id="RHEA-COMP:11605"/>
        <dbReference type="ChEBI" id="CHEBI:15378"/>
        <dbReference type="ChEBI" id="CHEBI:30013"/>
        <dbReference type="ChEBI" id="CHEBI:30616"/>
        <dbReference type="ChEBI" id="CHEBI:61977"/>
        <dbReference type="ChEBI" id="CHEBI:456216"/>
        <dbReference type="EC" id="2.7.11.1"/>
    </reaction>
</comment>
<dbReference type="InterPro" id="IPR043024">
    <property type="entry name" value="KA1_sf_fungal"/>
</dbReference>
<accession>A0A9W6WH09</accession>
<evidence type="ECO:0000313" key="10">
    <source>
        <dbReference type="EMBL" id="GME71390.1"/>
    </source>
</evidence>
<keyword evidence="11" id="KW-1185">Reference proteome</keyword>
<dbReference type="EMBL" id="BSXU01010220">
    <property type="protein sequence ID" value="GME71390.1"/>
    <property type="molecule type" value="Genomic_DNA"/>
</dbReference>
<dbReference type="Proteomes" id="UP001165063">
    <property type="component" value="Unassembled WGS sequence"/>
</dbReference>
<evidence type="ECO:0000256" key="7">
    <source>
        <dbReference type="ARBA" id="ARBA00048679"/>
    </source>
</evidence>
<dbReference type="Gene3D" id="3.30.310.220">
    <property type="entry name" value="Fungal kinase associated-1 domain"/>
    <property type="match status" value="1"/>
</dbReference>
<organism evidence="10 11">
    <name type="scientific">Ambrosiozyma monospora</name>
    <name type="common">Yeast</name>
    <name type="synonym">Endomycopsis monosporus</name>
    <dbReference type="NCBI Taxonomy" id="43982"/>
    <lineage>
        <taxon>Eukaryota</taxon>
        <taxon>Fungi</taxon>
        <taxon>Dikarya</taxon>
        <taxon>Ascomycota</taxon>
        <taxon>Saccharomycotina</taxon>
        <taxon>Pichiomycetes</taxon>
        <taxon>Pichiales</taxon>
        <taxon>Pichiaceae</taxon>
        <taxon>Ambrosiozyma</taxon>
    </lineage>
</organism>
<feature type="compositionally biased region" description="Polar residues" evidence="8">
    <location>
        <begin position="55"/>
        <end position="65"/>
    </location>
</feature>
<gene>
    <name evidence="10" type="ORF">Amon01_000928200</name>
</gene>
<keyword evidence="3" id="KW-0597">Phosphoprotein</keyword>
<feature type="compositionally biased region" description="Polar residues" evidence="8">
    <location>
        <begin position="1"/>
        <end position="13"/>
    </location>
</feature>
<evidence type="ECO:0000256" key="5">
    <source>
        <dbReference type="ARBA" id="ARBA00022777"/>
    </source>
</evidence>
<protein>
    <recommendedName>
        <fullName evidence="1">non-specific serine/threonine protein kinase</fullName>
        <ecNumber evidence="1">2.7.11.1</ecNumber>
    </recommendedName>
</protein>
<name>A0A9W6WH09_AMBMO</name>
<evidence type="ECO:0000256" key="2">
    <source>
        <dbReference type="ARBA" id="ARBA00022527"/>
    </source>
</evidence>
<evidence type="ECO:0000256" key="1">
    <source>
        <dbReference type="ARBA" id="ARBA00012513"/>
    </source>
</evidence>
<evidence type="ECO:0000256" key="6">
    <source>
        <dbReference type="ARBA" id="ARBA00047899"/>
    </source>
</evidence>
<keyword evidence="5" id="KW-0418">Kinase</keyword>
<comment type="catalytic activity">
    <reaction evidence="7">
        <text>L-seryl-[protein] + ATP = O-phospho-L-seryl-[protein] + ADP + H(+)</text>
        <dbReference type="Rhea" id="RHEA:17989"/>
        <dbReference type="Rhea" id="RHEA-COMP:9863"/>
        <dbReference type="Rhea" id="RHEA-COMP:11604"/>
        <dbReference type="ChEBI" id="CHEBI:15378"/>
        <dbReference type="ChEBI" id="CHEBI:29999"/>
        <dbReference type="ChEBI" id="CHEBI:30616"/>
        <dbReference type="ChEBI" id="CHEBI:83421"/>
        <dbReference type="ChEBI" id="CHEBI:456216"/>
        <dbReference type="EC" id="2.7.11.1"/>
    </reaction>
</comment>
<dbReference type="Pfam" id="PF16797">
    <property type="entry name" value="Fungal_KA1"/>
    <property type="match status" value="1"/>
</dbReference>
<dbReference type="AlphaFoldDB" id="A0A9W6WH09"/>
<keyword evidence="2" id="KW-0723">Serine/threonine-protein kinase</keyword>
<evidence type="ECO:0000256" key="3">
    <source>
        <dbReference type="ARBA" id="ARBA00022553"/>
    </source>
</evidence>
<feature type="region of interest" description="Disordered" evidence="8">
    <location>
        <begin position="52"/>
        <end position="139"/>
    </location>
</feature>
<feature type="region of interest" description="Disordered" evidence="8">
    <location>
        <begin position="1"/>
        <end position="23"/>
    </location>
</feature>
<sequence length="293" mass="32362">MDVSFDQNGNKTTHGSDDDLCFVNKSTPAKVKKNSDLLADAPALRYKCSKDTLMSEDSNGKNTNAMKLPEIPGSPIKEQKRKSQQSKFEIYEDSTQSKSAANGSGKKAAQNVASKNEKPVKLEVAKQRKPLGEIDENQKPELKRKGSFFRMLSFGKQEPVESEKRKVSITQAFIGLFTGHDDIPSQDLITVLSPSDLYEALKSLLITWKQHGITNIKFDPYGRKIAATISKKNALGLKACKFGCEIVKLNNTDKKSLAKSKIVFSNLKGSSKSFSRLVNEISGILDTENILVK</sequence>
<feature type="compositionally biased region" description="Basic and acidic residues" evidence="8">
    <location>
        <begin position="115"/>
        <end position="139"/>
    </location>
</feature>
<proteinExistence type="predicted"/>
<comment type="caution">
    <text evidence="10">The sequence shown here is derived from an EMBL/GenBank/DDBJ whole genome shotgun (WGS) entry which is preliminary data.</text>
</comment>
<dbReference type="GO" id="GO:0004674">
    <property type="term" value="F:protein serine/threonine kinase activity"/>
    <property type="evidence" value="ECO:0007669"/>
    <property type="project" value="UniProtKB-KW"/>
</dbReference>
<evidence type="ECO:0000256" key="8">
    <source>
        <dbReference type="SAM" id="MobiDB-lite"/>
    </source>
</evidence>
<reference evidence="10" key="1">
    <citation type="submission" date="2023-04" db="EMBL/GenBank/DDBJ databases">
        <title>Ambrosiozyma monospora NBRC 1965.</title>
        <authorList>
            <person name="Ichikawa N."/>
            <person name="Sato H."/>
            <person name="Tonouchi N."/>
        </authorList>
    </citation>
    <scope>NUCLEOTIDE SEQUENCE</scope>
    <source>
        <strain evidence="10">NBRC 1965</strain>
    </source>
</reference>